<protein>
    <submittedName>
        <fullName evidence="3">Uncharacterized protein</fullName>
    </submittedName>
</protein>
<evidence type="ECO:0000256" key="1">
    <source>
        <dbReference type="SAM" id="MobiDB-lite"/>
    </source>
</evidence>
<dbReference type="WBParaSite" id="Pan_g13419.t1">
    <property type="protein sequence ID" value="Pan_g13419.t1"/>
    <property type="gene ID" value="Pan_g13419"/>
</dbReference>
<sequence>MYVLFGGNHFLASVPVCHDSGFDRVHPPPSSQPAFKVSVVPVGLGPAGSRAAANSRISGGTPEFAPRVDRL</sequence>
<reference evidence="3" key="2">
    <citation type="submission" date="2020-10" db="UniProtKB">
        <authorList>
            <consortium name="WormBaseParasite"/>
        </authorList>
    </citation>
    <scope>IDENTIFICATION</scope>
</reference>
<feature type="region of interest" description="Disordered" evidence="1">
    <location>
        <begin position="50"/>
        <end position="71"/>
    </location>
</feature>
<reference evidence="2" key="1">
    <citation type="journal article" date="2013" name="Genetics">
        <title>The draft genome and transcriptome of Panagrellus redivivus are shaped by the harsh demands of a free-living lifestyle.</title>
        <authorList>
            <person name="Srinivasan J."/>
            <person name="Dillman A.R."/>
            <person name="Macchietto M.G."/>
            <person name="Heikkinen L."/>
            <person name="Lakso M."/>
            <person name="Fracchia K.M."/>
            <person name="Antoshechkin I."/>
            <person name="Mortazavi A."/>
            <person name="Wong G."/>
            <person name="Sternberg P.W."/>
        </authorList>
    </citation>
    <scope>NUCLEOTIDE SEQUENCE [LARGE SCALE GENOMIC DNA]</scope>
    <source>
        <strain evidence="2">MT8872</strain>
    </source>
</reference>
<dbReference type="AlphaFoldDB" id="A0A7E4UWE8"/>
<accession>A0A7E4UWE8</accession>
<evidence type="ECO:0000313" key="3">
    <source>
        <dbReference type="WBParaSite" id="Pan_g13419.t1"/>
    </source>
</evidence>
<keyword evidence="2" id="KW-1185">Reference proteome</keyword>
<dbReference type="Proteomes" id="UP000492821">
    <property type="component" value="Unassembled WGS sequence"/>
</dbReference>
<proteinExistence type="predicted"/>
<organism evidence="2 3">
    <name type="scientific">Panagrellus redivivus</name>
    <name type="common">Microworm</name>
    <dbReference type="NCBI Taxonomy" id="6233"/>
    <lineage>
        <taxon>Eukaryota</taxon>
        <taxon>Metazoa</taxon>
        <taxon>Ecdysozoa</taxon>
        <taxon>Nematoda</taxon>
        <taxon>Chromadorea</taxon>
        <taxon>Rhabditida</taxon>
        <taxon>Tylenchina</taxon>
        <taxon>Panagrolaimomorpha</taxon>
        <taxon>Panagrolaimoidea</taxon>
        <taxon>Panagrolaimidae</taxon>
        <taxon>Panagrellus</taxon>
    </lineage>
</organism>
<evidence type="ECO:0000313" key="2">
    <source>
        <dbReference type="Proteomes" id="UP000492821"/>
    </source>
</evidence>
<name>A0A7E4UWE8_PANRE</name>